<comment type="caution">
    <text evidence="3">The sequence shown here is derived from an EMBL/GenBank/DDBJ whole genome shotgun (WGS) entry which is preliminary data.</text>
</comment>
<dbReference type="InterPro" id="IPR044399">
    <property type="entry name" value="Mb-like_M"/>
</dbReference>
<keyword evidence="4" id="KW-1185">Reference proteome</keyword>
<dbReference type="EMBL" id="JACHXM010000004">
    <property type="protein sequence ID" value="MBB3140435.1"/>
    <property type="molecule type" value="Genomic_DNA"/>
</dbReference>
<dbReference type="RefSeq" id="WP_183386824.1">
    <property type="nucleotide sequence ID" value="NZ_JACHXM010000004.1"/>
</dbReference>
<keyword evidence="1" id="KW-0813">Transport</keyword>
<dbReference type="InterPro" id="IPR009050">
    <property type="entry name" value="Globin-like_sf"/>
</dbReference>
<dbReference type="Proteomes" id="UP000525987">
    <property type="component" value="Unassembled WGS sequence"/>
</dbReference>
<keyword evidence="1" id="KW-0408">Iron</keyword>
<dbReference type="InterPro" id="IPR000971">
    <property type="entry name" value="Globin"/>
</dbReference>
<gene>
    <name evidence="3" type="ORF">FHR96_001297</name>
</gene>
<dbReference type="Gene3D" id="1.10.490.10">
    <property type="entry name" value="Globins"/>
    <property type="match status" value="1"/>
</dbReference>
<dbReference type="SUPFAM" id="SSF46458">
    <property type="entry name" value="Globin-like"/>
    <property type="match status" value="1"/>
</dbReference>
<evidence type="ECO:0000313" key="3">
    <source>
        <dbReference type="EMBL" id="MBB3140435.1"/>
    </source>
</evidence>
<sequence length="155" mass="17764">MDIVKVFDASYARALARRVRGREFFDAFYERFLAASPEVAEKFQGIDMSRQQAMLKKSFYQLLTLYAASHDSDYLGRVAVLHGRHHRDIRPALYDQWLEAMIATLREYDPQCRDEVELAWRLVMTPGIVYMKFHYDRTSAVGQGGDASSGDASEG</sequence>
<dbReference type="GO" id="GO:0019825">
    <property type="term" value="F:oxygen binding"/>
    <property type="evidence" value="ECO:0007669"/>
    <property type="project" value="InterPro"/>
</dbReference>
<comment type="similarity">
    <text evidence="1">Belongs to the globin family.</text>
</comment>
<organism evidence="3 4">
    <name type="scientific">Halomonas organivorans</name>
    <dbReference type="NCBI Taxonomy" id="257772"/>
    <lineage>
        <taxon>Bacteria</taxon>
        <taxon>Pseudomonadati</taxon>
        <taxon>Pseudomonadota</taxon>
        <taxon>Gammaproteobacteria</taxon>
        <taxon>Oceanospirillales</taxon>
        <taxon>Halomonadaceae</taxon>
        <taxon>Halomonas</taxon>
    </lineage>
</organism>
<keyword evidence="1" id="KW-0561">Oxygen transport</keyword>
<feature type="domain" description="Globin" evidence="2">
    <location>
        <begin position="27"/>
        <end position="124"/>
    </location>
</feature>
<dbReference type="Pfam" id="PF00042">
    <property type="entry name" value="Globin"/>
    <property type="match status" value="1"/>
</dbReference>
<evidence type="ECO:0000256" key="1">
    <source>
        <dbReference type="RuleBase" id="RU000356"/>
    </source>
</evidence>
<dbReference type="GO" id="GO:0005344">
    <property type="term" value="F:oxygen carrier activity"/>
    <property type="evidence" value="ECO:0007669"/>
    <property type="project" value="UniProtKB-KW"/>
</dbReference>
<dbReference type="CDD" id="cd01040">
    <property type="entry name" value="Mb-like"/>
    <property type="match status" value="1"/>
</dbReference>
<keyword evidence="1" id="KW-0479">Metal-binding</keyword>
<protein>
    <submittedName>
        <fullName evidence="3">Hemoglobin-like flavoprotein</fullName>
    </submittedName>
</protein>
<proteinExistence type="inferred from homology"/>
<keyword evidence="1" id="KW-0349">Heme</keyword>
<name>A0A7W5G4W7_9GAMM</name>
<dbReference type="InterPro" id="IPR012292">
    <property type="entry name" value="Globin/Proto"/>
</dbReference>
<dbReference type="GO" id="GO:0020037">
    <property type="term" value="F:heme binding"/>
    <property type="evidence" value="ECO:0007669"/>
    <property type="project" value="InterPro"/>
</dbReference>
<dbReference type="AlphaFoldDB" id="A0A7W5G4W7"/>
<evidence type="ECO:0000313" key="4">
    <source>
        <dbReference type="Proteomes" id="UP000525987"/>
    </source>
</evidence>
<accession>A0A7W5G4W7</accession>
<reference evidence="3 4" key="1">
    <citation type="submission" date="2020-08" db="EMBL/GenBank/DDBJ databases">
        <title>Genomic Encyclopedia of Type Strains, Phase III (KMG-III): the genomes of soil and plant-associated and newly described type strains.</title>
        <authorList>
            <person name="Whitman W."/>
        </authorList>
    </citation>
    <scope>NUCLEOTIDE SEQUENCE [LARGE SCALE GENOMIC DNA]</scope>
    <source>
        <strain evidence="3 4">CECT 5995</strain>
    </source>
</reference>
<evidence type="ECO:0000259" key="2">
    <source>
        <dbReference type="Pfam" id="PF00042"/>
    </source>
</evidence>